<gene>
    <name evidence="8" type="ORF">KK1_042028</name>
</gene>
<keyword evidence="3 8" id="KW-0347">Helicase</keyword>
<dbReference type="InterPro" id="IPR045055">
    <property type="entry name" value="DNA2/NAM7-like"/>
</dbReference>
<feature type="domain" description="DUF6469" evidence="7">
    <location>
        <begin position="79"/>
        <end position="206"/>
    </location>
</feature>
<protein>
    <submittedName>
        <fullName evidence="8">Helicase sen1</fullName>
        <ecNumber evidence="8">3.6.1.-</ecNumber>
    </submittedName>
</protein>
<dbReference type="GO" id="GO:0004386">
    <property type="term" value="F:helicase activity"/>
    <property type="evidence" value="ECO:0007669"/>
    <property type="project" value="UniProtKB-KW"/>
</dbReference>
<proteinExistence type="predicted"/>
<evidence type="ECO:0000256" key="2">
    <source>
        <dbReference type="ARBA" id="ARBA00022801"/>
    </source>
</evidence>
<accession>A0A151R2L3</accession>
<dbReference type="InterPro" id="IPR045529">
    <property type="entry name" value="DUF6469"/>
</dbReference>
<dbReference type="AlphaFoldDB" id="A0A151R2L3"/>
<dbReference type="GO" id="GO:0016787">
    <property type="term" value="F:hydrolase activity"/>
    <property type="evidence" value="ECO:0007669"/>
    <property type="project" value="UniProtKB-KW"/>
</dbReference>
<feature type="domain" description="DNA2/NAM7 helicase helicase" evidence="5">
    <location>
        <begin position="244"/>
        <end position="569"/>
    </location>
</feature>
<keyword evidence="9" id="KW-1185">Reference proteome</keyword>
<evidence type="ECO:0000259" key="6">
    <source>
        <dbReference type="Pfam" id="PF13087"/>
    </source>
</evidence>
<keyword evidence="1" id="KW-0547">Nucleotide-binding</keyword>
<evidence type="ECO:0000256" key="1">
    <source>
        <dbReference type="ARBA" id="ARBA00022741"/>
    </source>
</evidence>
<evidence type="ECO:0000256" key="4">
    <source>
        <dbReference type="ARBA" id="ARBA00022840"/>
    </source>
</evidence>
<dbReference type="GO" id="GO:0005524">
    <property type="term" value="F:ATP binding"/>
    <property type="evidence" value="ECO:0007669"/>
    <property type="project" value="UniProtKB-KW"/>
</dbReference>
<dbReference type="GO" id="GO:0005694">
    <property type="term" value="C:chromosome"/>
    <property type="evidence" value="ECO:0007669"/>
    <property type="project" value="UniProtKB-ARBA"/>
</dbReference>
<organism evidence="8 9">
    <name type="scientific">Cajanus cajan</name>
    <name type="common">Pigeon pea</name>
    <name type="synonym">Cajanus indicus</name>
    <dbReference type="NCBI Taxonomy" id="3821"/>
    <lineage>
        <taxon>Eukaryota</taxon>
        <taxon>Viridiplantae</taxon>
        <taxon>Streptophyta</taxon>
        <taxon>Embryophyta</taxon>
        <taxon>Tracheophyta</taxon>
        <taxon>Spermatophyta</taxon>
        <taxon>Magnoliopsida</taxon>
        <taxon>eudicotyledons</taxon>
        <taxon>Gunneridae</taxon>
        <taxon>Pentapetalae</taxon>
        <taxon>rosids</taxon>
        <taxon>fabids</taxon>
        <taxon>Fabales</taxon>
        <taxon>Fabaceae</taxon>
        <taxon>Papilionoideae</taxon>
        <taxon>50 kb inversion clade</taxon>
        <taxon>NPAAA clade</taxon>
        <taxon>indigoferoid/millettioid clade</taxon>
        <taxon>Phaseoleae</taxon>
        <taxon>Cajanus</taxon>
    </lineage>
</organism>
<evidence type="ECO:0000259" key="7">
    <source>
        <dbReference type="Pfam" id="PF20073"/>
    </source>
</evidence>
<keyword evidence="4" id="KW-0067">ATP-binding</keyword>
<feature type="domain" description="DNA2/NAM7 helicase-like C-terminal" evidence="6">
    <location>
        <begin position="577"/>
        <end position="774"/>
    </location>
</feature>
<keyword evidence="2 8" id="KW-0378">Hydrolase</keyword>
<dbReference type="PANTHER" id="PTHR10887:SF515">
    <property type="entry name" value="P-LOOP CONTAINING NUCLEOSIDE TRIPHOSPHATE HYDROLASES SUPERFAMILY PROTEIN"/>
    <property type="match status" value="1"/>
</dbReference>
<name>A0A151R2L3_CAJCA</name>
<dbReference type="CDD" id="cd18808">
    <property type="entry name" value="SF1_C_Upf1"/>
    <property type="match status" value="1"/>
</dbReference>
<dbReference type="InterPro" id="IPR047187">
    <property type="entry name" value="SF1_C_Upf1"/>
</dbReference>
<dbReference type="Gramene" id="C.cajan_40844.t">
    <property type="protein sequence ID" value="C.cajan_40844.t"/>
    <property type="gene ID" value="C.cajan_40844"/>
</dbReference>
<dbReference type="FunFam" id="3.40.50.300:FF:000326">
    <property type="entry name" value="P-loop containing nucleoside triphosphate hydrolase"/>
    <property type="match status" value="1"/>
</dbReference>
<sequence>MEDETSTKEANSDDCGFMDSVISWSIEDILNEDLYKNKVEKIELSFQSIGHYLGSFYYPLLEETRAQLSSSMEIIYKAPYAEVIGLVKDQEVDKLYRLKINSWKSSYGHHGEPYKTSPDDVLILADYKPQTVEDLQRVGRTWSFVSVVRIKKCVLEDRIMSPYIEVKTSKDIDTTELRQKPLFLVFLTNVSHNRRIWDEFHVPRNLKLVKQILCTTDEVEECGSCGSLPDDLRDDPSYQRLLSELNESQNKAISACLSGLNCNHNSAVKLIWGPPGTGKTKTLGTLLFALLRMNYRVLVCAPTNVAIKEVASRVLAIVKESHIKESGDLFCTMGDLLLIGNNERLKIGEDIQDIYLDHRVELLKQCFASSTGLRSCVNSIMDLLENCVSYYHIFVEDELKKEMSVHKSFLDFLRERFCFQASPLKSCISIMCTHVAICHLLEMLFFYPELPEKLSQSRDAAIYQLHQKRAECLTALITVKASPDSFIWKKYSNMNFVREFCFRTSKLIFSTVAGSYKLHSLYTKPLNFLVIDEAAQLKDCESITPMLFPGISHAILVGDECQLPSMVRSNVCYGAGYGRSLFQRLSLLGHPKYLLNMQYRMHPQISSFPNLHFYFNKIQDAPNVKRNDYRKPYLPGPMFGPYSFINITRGKEKFDDAGRSYKNMAEVAVVATILKKMHKVWLISKEKLSIGIVSPYAGQVTAIKEELEQTYDGHYGFHVNVKSIDGFQGGEQDVIILTTVRTNNRTSLEFISSPQRTNVALTRARHCLWILGNERALTNNENVWKAIVHDAKSRKCFFNADQDYEMAKAILDAREESDQFDDFLDTNSVHFKNALWKLHFSDKFLRSFKRLRSEAIKRGVINLLKRLSRGWRPKSFTMDLSCENSTQILKQFKVESFYVICSIEIVKASRYIQVLKIWDILPLEDIPQLAKHLENVFKRYTVEYISRCKCKEKRGAFVGNTEIPLSWPLSANIIKFKNAYDIPN</sequence>
<dbReference type="Gene3D" id="3.40.50.300">
    <property type="entry name" value="P-loop containing nucleotide triphosphate hydrolases"/>
    <property type="match status" value="2"/>
</dbReference>
<reference evidence="8" key="1">
    <citation type="journal article" date="2012" name="Nat. Biotechnol.">
        <title>Draft genome sequence of pigeonpea (Cajanus cajan), an orphan legume crop of resource-poor farmers.</title>
        <authorList>
            <person name="Varshney R.K."/>
            <person name="Chen W."/>
            <person name="Li Y."/>
            <person name="Bharti A.K."/>
            <person name="Saxena R.K."/>
            <person name="Schlueter J.A."/>
            <person name="Donoghue M.T."/>
            <person name="Azam S."/>
            <person name="Fan G."/>
            <person name="Whaley A.M."/>
            <person name="Farmer A.D."/>
            <person name="Sheridan J."/>
            <person name="Iwata A."/>
            <person name="Tuteja R."/>
            <person name="Penmetsa R.V."/>
            <person name="Wu W."/>
            <person name="Upadhyaya H.D."/>
            <person name="Yang S.P."/>
            <person name="Shah T."/>
            <person name="Saxena K.B."/>
            <person name="Michael T."/>
            <person name="McCombie W.R."/>
            <person name="Yang B."/>
            <person name="Zhang G."/>
            <person name="Yang H."/>
            <person name="Wang J."/>
            <person name="Spillane C."/>
            <person name="Cook D.R."/>
            <person name="May G.D."/>
            <person name="Xu X."/>
            <person name="Jackson S.A."/>
        </authorList>
    </citation>
    <scope>NUCLEOTIDE SEQUENCE [LARGE SCALE GENOMIC DNA]</scope>
</reference>
<dbReference type="Proteomes" id="UP000075243">
    <property type="component" value="Unassembled WGS sequence"/>
</dbReference>
<dbReference type="PANTHER" id="PTHR10887">
    <property type="entry name" value="DNA2/NAM7 HELICASE FAMILY"/>
    <property type="match status" value="1"/>
</dbReference>
<dbReference type="InterPro" id="IPR027417">
    <property type="entry name" value="P-loop_NTPase"/>
</dbReference>
<dbReference type="Pfam" id="PF20073">
    <property type="entry name" value="DUF6469"/>
    <property type="match status" value="1"/>
</dbReference>
<dbReference type="InterPro" id="IPR041679">
    <property type="entry name" value="DNA2/NAM7-like_C"/>
</dbReference>
<evidence type="ECO:0000256" key="3">
    <source>
        <dbReference type="ARBA" id="ARBA00022806"/>
    </source>
</evidence>
<dbReference type="SUPFAM" id="SSF52540">
    <property type="entry name" value="P-loop containing nucleoside triphosphate hydrolases"/>
    <property type="match status" value="1"/>
</dbReference>
<evidence type="ECO:0000313" key="8">
    <source>
        <dbReference type="EMBL" id="KYP36814.1"/>
    </source>
</evidence>
<dbReference type="Pfam" id="PF13087">
    <property type="entry name" value="AAA_12"/>
    <property type="match status" value="1"/>
</dbReference>
<dbReference type="EMBL" id="KQ484170">
    <property type="protein sequence ID" value="KYP36814.1"/>
    <property type="molecule type" value="Genomic_DNA"/>
</dbReference>
<dbReference type="EC" id="3.6.1.-" evidence="8"/>
<evidence type="ECO:0000313" key="9">
    <source>
        <dbReference type="Proteomes" id="UP000075243"/>
    </source>
</evidence>
<dbReference type="Pfam" id="PF13086">
    <property type="entry name" value="AAA_11"/>
    <property type="match status" value="1"/>
</dbReference>
<evidence type="ECO:0000259" key="5">
    <source>
        <dbReference type="Pfam" id="PF13086"/>
    </source>
</evidence>
<dbReference type="OMA" id="CISTEME"/>
<dbReference type="InterPro" id="IPR041677">
    <property type="entry name" value="DNA2/NAM7_AAA_11"/>
</dbReference>